<dbReference type="EMBL" id="CACRXK020008968">
    <property type="protein sequence ID" value="CAB4016098.1"/>
    <property type="molecule type" value="Genomic_DNA"/>
</dbReference>
<dbReference type="Proteomes" id="UP001152795">
    <property type="component" value="Unassembled WGS sequence"/>
</dbReference>
<keyword evidence="2" id="KW-1185">Reference proteome</keyword>
<comment type="caution">
    <text evidence="1">The sequence shown here is derived from an EMBL/GenBank/DDBJ whole genome shotgun (WGS) entry which is preliminary data.</text>
</comment>
<evidence type="ECO:0000313" key="2">
    <source>
        <dbReference type="Proteomes" id="UP001152795"/>
    </source>
</evidence>
<organism evidence="1 2">
    <name type="scientific">Paramuricea clavata</name>
    <name type="common">Red gorgonian</name>
    <name type="synonym">Violescent sea-whip</name>
    <dbReference type="NCBI Taxonomy" id="317549"/>
    <lineage>
        <taxon>Eukaryota</taxon>
        <taxon>Metazoa</taxon>
        <taxon>Cnidaria</taxon>
        <taxon>Anthozoa</taxon>
        <taxon>Octocorallia</taxon>
        <taxon>Malacalcyonacea</taxon>
        <taxon>Plexauridae</taxon>
        <taxon>Paramuricea</taxon>
    </lineage>
</organism>
<proteinExistence type="predicted"/>
<evidence type="ECO:0000313" key="1">
    <source>
        <dbReference type="EMBL" id="CAB4016098.1"/>
    </source>
</evidence>
<gene>
    <name evidence="1" type="ORF">PACLA_8A026900</name>
</gene>
<sequence length="220" mass="24759">MNDATPLLKWFYDEDTECGVLRCAPCYELHVAAKPTLRSLTPFRANQLLNPRGNGTLSTGIFLTKKQQVWYHHKRRCIYHLCLVGSESSKHHKAMDEYMKKKELKHETTAYRNLFYAAIADLKLGAAVKHLEILLSLLACCSVDIGKMGHGRNNCNDIIYCLEKVIDGKIKSWLSTPCPSTLLPLHYWVTANKATPSRTTNQAVLIVARSKDGKPCPIAC</sequence>
<name>A0A7D9ES89_PARCT</name>
<reference evidence="1" key="1">
    <citation type="submission" date="2020-04" db="EMBL/GenBank/DDBJ databases">
        <authorList>
            <person name="Alioto T."/>
            <person name="Alioto T."/>
            <person name="Gomez Garrido J."/>
        </authorList>
    </citation>
    <scope>NUCLEOTIDE SEQUENCE</scope>
    <source>
        <strain evidence="1">A484AB</strain>
    </source>
</reference>
<dbReference type="OrthoDB" id="10065482at2759"/>
<dbReference type="AlphaFoldDB" id="A0A7D9ES89"/>
<protein>
    <submittedName>
        <fullName evidence="1">Uncharacterized protein</fullName>
    </submittedName>
</protein>
<accession>A0A7D9ES89</accession>